<evidence type="ECO:0008006" key="4">
    <source>
        <dbReference type="Google" id="ProtNLM"/>
    </source>
</evidence>
<accession>A0A4S5E2Z5</accession>
<name>A0A4S5E2Z5_9MICC</name>
<keyword evidence="1" id="KW-1133">Transmembrane helix</keyword>
<comment type="caution">
    <text evidence="2">The sequence shown here is derived from an EMBL/GenBank/DDBJ whole genome shotgun (WGS) entry which is preliminary data.</text>
</comment>
<evidence type="ECO:0000256" key="1">
    <source>
        <dbReference type="SAM" id="Phobius"/>
    </source>
</evidence>
<dbReference type="RefSeq" id="WP_136454837.1">
    <property type="nucleotide sequence ID" value="NZ_SSWH01000009.1"/>
</dbReference>
<dbReference type="EMBL" id="SSWH01000009">
    <property type="protein sequence ID" value="THJ65778.1"/>
    <property type="molecule type" value="Genomic_DNA"/>
</dbReference>
<evidence type="ECO:0000313" key="3">
    <source>
        <dbReference type="Proteomes" id="UP000305233"/>
    </source>
</evidence>
<keyword evidence="1" id="KW-0472">Membrane</keyword>
<organism evidence="2 3">
    <name type="scientific">Arthrobacter echini</name>
    <dbReference type="NCBI Taxonomy" id="1529066"/>
    <lineage>
        <taxon>Bacteria</taxon>
        <taxon>Bacillati</taxon>
        <taxon>Actinomycetota</taxon>
        <taxon>Actinomycetes</taxon>
        <taxon>Micrococcales</taxon>
        <taxon>Micrococcaceae</taxon>
        <taxon>Arthrobacter</taxon>
    </lineage>
</organism>
<protein>
    <recommendedName>
        <fullName evidence="4">DUF2530 domain-containing protein</fullName>
    </recommendedName>
</protein>
<keyword evidence="3" id="KW-1185">Reference proteome</keyword>
<keyword evidence="1" id="KW-0812">Transmembrane</keyword>
<gene>
    <name evidence="2" type="ORF">E8P82_10840</name>
</gene>
<feature type="transmembrane region" description="Helical" evidence="1">
    <location>
        <begin position="21"/>
        <end position="43"/>
    </location>
</feature>
<reference evidence="2 3" key="1">
    <citation type="submission" date="2019-04" db="EMBL/GenBank/DDBJ databases">
        <authorList>
            <person name="Liu Q."/>
            <person name="Xin Y.-H."/>
        </authorList>
    </citation>
    <scope>NUCLEOTIDE SEQUENCE [LARGE SCALE GENOMIC DNA]</scope>
    <source>
        <strain evidence="2 3">AM23</strain>
    </source>
</reference>
<dbReference type="OrthoDB" id="4952319at2"/>
<proteinExistence type="predicted"/>
<dbReference type="Proteomes" id="UP000305233">
    <property type="component" value="Unassembled WGS sequence"/>
</dbReference>
<feature type="transmembrane region" description="Helical" evidence="1">
    <location>
        <begin position="49"/>
        <end position="69"/>
    </location>
</feature>
<dbReference type="AlphaFoldDB" id="A0A4S5E2Z5"/>
<evidence type="ECO:0000313" key="2">
    <source>
        <dbReference type="EMBL" id="THJ65778.1"/>
    </source>
</evidence>
<sequence>MSDESSARRVHATTNRGSFRLLFMTWSVLTALQLFAVMINVLGGQDWAFAEYLNVFMVVLGFAVLGYLVQLRRRDEHLWREDEERRADWDRRGRAL</sequence>